<dbReference type="AlphaFoldDB" id="A0A3P8AY05"/>
<gene>
    <name evidence="3" type="ORF">HPBE_LOCUS15160</name>
</gene>
<evidence type="ECO:0000313" key="5">
    <source>
        <dbReference type="WBParaSite" id="HPBE_0001516101-mRNA-1"/>
    </source>
</evidence>
<dbReference type="PROSITE" id="PS50011">
    <property type="entry name" value="PROTEIN_KINASE_DOM"/>
    <property type="match status" value="1"/>
</dbReference>
<dbReference type="GO" id="GO:0007169">
    <property type="term" value="P:cell surface receptor protein tyrosine kinase signaling pathway"/>
    <property type="evidence" value="ECO:0007669"/>
    <property type="project" value="TreeGrafter"/>
</dbReference>
<protein>
    <submittedName>
        <fullName evidence="5">Protein kinase domain-containing protein</fullName>
    </submittedName>
</protein>
<dbReference type="EMBL" id="UZAH01028720">
    <property type="protein sequence ID" value="VDP01948.1"/>
    <property type="molecule type" value="Genomic_DNA"/>
</dbReference>
<keyword evidence="4" id="KW-1185">Reference proteome</keyword>
<dbReference type="WBParaSite" id="HPBE_0001516101-mRNA-1">
    <property type="protein sequence ID" value="HPBE_0001516101-mRNA-1"/>
    <property type="gene ID" value="HPBE_0001516101"/>
</dbReference>
<evidence type="ECO:0000256" key="1">
    <source>
        <dbReference type="SAM" id="MobiDB-lite"/>
    </source>
</evidence>
<evidence type="ECO:0000313" key="4">
    <source>
        <dbReference type="Proteomes" id="UP000050761"/>
    </source>
</evidence>
<feature type="domain" description="Protein kinase" evidence="2">
    <location>
        <begin position="1"/>
        <end position="96"/>
    </location>
</feature>
<dbReference type="PANTHER" id="PTHR24416:SF600">
    <property type="entry name" value="PDGF- AND VEGF-RECEPTOR RELATED, ISOFORM J"/>
    <property type="match status" value="1"/>
</dbReference>
<sequence>MGSELEKMDGVVPDEPDPQIPLRWMAPESLRRPMKFSTKTDVWSFGVMMFEIFNQGEKPWMNEPAKKIATMIRRCQMPTFPDTAPKEISDLASRIW</sequence>
<feature type="region of interest" description="Disordered" evidence="1">
    <location>
        <begin position="1"/>
        <end position="20"/>
    </location>
</feature>
<dbReference type="OrthoDB" id="5862519at2759"/>
<evidence type="ECO:0000259" key="2">
    <source>
        <dbReference type="PROSITE" id="PS50011"/>
    </source>
</evidence>
<dbReference type="InterPro" id="IPR050122">
    <property type="entry name" value="RTK"/>
</dbReference>
<accession>A0A3P8AY05</accession>
<dbReference type="Pfam" id="PF07714">
    <property type="entry name" value="PK_Tyr_Ser-Thr"/>
    <property type="match status" value="1"/>
</dbReference>
<dbReference type="InterPro" id="IPR011009">
    <property type="entry name" value="Kinase-like_dom_sf"/>
</dbReference>
<dbReference type="PANTHER" id="PTHR24416">
    <property type="entry name" value="TYROSINE-PROTEIN KINASE RECEPTOR"/>
    <property type="match status" value="1"/>
</dbReference>
<dbReference type="Gene3D" id="1.10.510.10">
    <property type="entry name" value="Transferase(Phosphotransferase) domain 1"/>
    <property type="match status" value="1"/>
</dbReference>
<dbReference type="InterPro" id="IPR001245">
    <property type="entry name" value="Ser-Thr/Tyr_kinase_cat_dom"/>
</dbReference>
<evidence type="ECO:0000313" key="3">
    <source>
        <dbReference type="EMBL" id="VDP01948.1"/>
    </source>
</evidence>
<reference evidence="3 4" key="1">
    <citation type="submission" date="2018-11" db="EMBL/GenBank/DDBJ databases">
        <authorList>
            <consortium name="Pathogen Informatics"/>
        </authorList>
    </citation>
    <scope>NUCLEOTIDE SEQUENCE [LARGE SCALE GENOMIC DNA]</scope>
</reference>
<dbReference type="GO" id="GO:0004714">
    <property type="term" value="F:transmembrane receptor protein tyrosine kinase activity"/>
    <property type="evidence" value="ECO:0007669"/>
    <property type="project" value="TreeGrafter"/>
</dbReference>
<dbReference type="GO" id="GO:0005524">
    <property type="term" value="F:ATP binding"/>
    <property type="evidence" value="ECO:0007669"/>
    <property type="project" value="InterPro"/>
</dbReference>
<name>A0A3P8AY05_HELPZ</name>
<proteinExistence type="predicted"/>
<dbReference type="SUPFAM" id="SSF56112">
    <property type="entry name" value="Protein kinase-like (PK-like)"/>
    <property type="match status" value="1"/>
</dbReference>
<dbReference type="InterPro" id="IPR000719">
    <property type="entry name" value="Prot_kinase_dom"/>
</dbReference>
<dbReference type="GO" id="GO:0005886">
    <property type="term" value="C:plasma membrane"/>
    <property type="evidence" value="ECO:0007669"/>
    <property type="project" value="TreeGrafter"/>
</dbReference>
<dbReference type="Proteomes" id="UP000050761">
    <property type="component" value="Unassembled WGS sequence"/>
</dbReference>
<dbReference type="GO" id="GO:0043235">
    <property type="term" value="C:receptor complex"/>
    <property type="evidence" value="ECO:0007669"/>
    <property type="project" value="TreeGrafter"/>
</dbReference>
<reference evidence="5" key="2">
    <citation type="submission" date="2019-09" db="UniProtKB">
        <authorList>
            <consortium name="WormBaseParasite"/>
        </authorList>
    </citation>
    <scope>IDENTIFICATION</scope>
</reference>
<organism evidence="3">
    <name type="scientific">Heligmosomoides polygyrus</name>
    <name type="common">Parasitic roundworm</name>
    <dbReference type="NCBI Taxonomy" id="6339"/>
    <lineage>
        <taxon>Eukaryota</taxon>
        <taxon>Metazoa</taxon>
        <taxon>Ecdysozoa</taxon>
        <taxon>Nematoda</taxon>
        <taxon>Chromadorea</taxon>
        <taxon>Rhabditida</taxon>
        <taxon>Rhabditina</taxon>
        <taxon>Rhabditomorpha</taxon>
        <taxon>Strongyloidea</taxon>
        <taxon>Heligmosomidae</taxon>
        <taxon>Heligmosomoides</taxon>
    </lineage>
</organism>